<proteinExistence type="predicted"/>
<dbReference type="SUPFAM" id="SSF48452">
    <property type="entry name" value="TPR-like"/>
    <property type="match status" value="2"/>
</dbReference>
<evidence type="ECO:0000259" key="4">
    <source>
        <dbReference type="SMART" id="SM00382"/>
    </source>
</evidence>
<protein>
    <submittedName>
        <fullName evidence="5">AAA family ATPase</fullName>
    </submittedName>
</protein>
<dbReference type="PANTHER" id="PTHR16305:SF28">
    <property type="entry name" value="GUANYLATE CYCLASE DOMAIN-CONTAINING PROTEIN"/>
    <property type="match status" value="1"/>
</dbReference>
<dbReference type="Gene3D" id="1.10.10.10">
    <property type="entry name" value="Winged helix-like DNA-binding domain superfamily/Winged helix DNA-binding domain"/>
    <property type="match status" value="1"/>
</dbReference>
<organism evidence="5 6">
    <name type="scientific">Ideonella azotifigens</name>
    <dbReference type="NCBI Taxonomy" id="513160"/>
    <lineage>
        <taxon>Bacteria</taxon>
        <taxon>Pseudomonadati</taxon>
        <taxon>Pseudomonadota</taxon>
        <taxon>Betaproteobacteria</taxon>
        <taxon>Burkholderiales</taxon>
        <taxon>Sphaerotilaceae</taxon>
        <taxon>Ideonella</taxon>
    </lineage>
</organism>
<dbReference type="Gene3D" id="3.40.50.300">
    <property type="entry name" value="P-loop containing nucleotide triphosphate hydrolases"/>
    <property type="match status" value="1"/>
</dbReference>
<keyword evidence="6" id="KW-1185">Reference proteome</keyword>
<name>A0ABN1K5F9_9BURK</name>
<dbReference type="InterPro" id="IPR036388">
    <property type="entry name" value="WH-like_DNA-bd_sf"/>
</dbReference>
<evidence type="ECO:0000313" key="6">
    <source>
        <dbReference type="Proteomes" id="UP001500279"/>
    </source>
</evidence>
<dbReference type="InterPro" id="IPR011990">
    <property type="entry name" value="TPR-like_helical_dom_sf"/>
</dbReference>
<evidence type="ECO:0000313" key="5">
    <source>
        <dbReference type="EMBL" id="GAA0755361.1"/>
    </source>
</evidence>
<sequence length="1185" mass="127417">MKATHCLLRLLGQPRLSWLGEPARDIRFRYRKTWLLLACLACHPAEWQPRSVLAGRLWPALPAAAALTNLRQLLADASQGLGSLALGLALEVERQQVRLRPHAQLLVDLHLLREWQQQAPADAELSLAALGDAQIWLSPLLEGFSTDALTSGDDWLGPERQRWRQTGLASVRTLSRWLQAQGRTAAAISAARAAWQQEPLDEDLAAGLIDLLVAHADLRGAREVLTLTDNHWRSELGLAAPAALRARLPAPGVSPPPPARPATEQRWLTLLQLQFSPSAQDAANAPPDEFEAACVQALSQAQGLVRQWGGEPLAVLGRSATACFGAGPDPEHAAERAVLAALAVRAASAPSLICCGAVVSGFTLVASGPQGLALPERLPLACQALCEEAADSSLLVCADVAAQISQRFVLQAHALPPPAGACGPVARVLGLRPPTSAASPSQQAAGDAPDRPVSVLGREREVRQLQQAWARAQGGEPQWLVLVGPAGIGKTTLAEHLAQTVTAQGGQMVRWPCSLRLQARPFGPLRRHLALKDDATPNRPQLLDAAFDWLDRTSRTEPLLLLLDDVHWADEATREFLARYAATFANQRLMLLCTSRPEAPLPEEGRPPQLLPLGPLAAADTRALIRRHAGADLLDPVQLDEMAQRSGGIPLFAERLALQHAGGSAAPPGVALPYMLQAELDRLGRGRQVLQAAAVLGPQFSATALAALLPDEPDLAPVLAQALALQLLIPAEARGEQGYAFRHGLIHEAAKNSLPRATRRELHGRQLALLHMQPSTPPAELASHLEGAERWAEARDRWAEAGDTALTQEFAQDAMRHYARALQLGEQPGAAPPQDLLLHLRLQHAQATMMCQGYGSPLAHATYGEVLQALQASDGDTAERRRLRFRALSGLYMGAGSQGRSLGLDHARGLVNTAQDPAEMLMACFAMGNSQFWHGELADAMHHLQRAAELASGLSPEQRRRCMEDDAALLSASVRSWNLWFLGRPEEARQLADATVGLARQAGRAHALCFSLSLAAAVHWCLGDTERVLTVSGEACMLSERFGFPLWRGLNRLFVLWARACQGAPGVAAEGLQAAQQMRMAYRAGSTTARWILGSALLQAGEIQAAQAELTLALEDARSGLDHFCEPELLRLLALCQLKSGETQAAECLLMEAETLAVRLGATGLLPAVRELQRAARRQGASLAR</sequence>
<keyword evidence="2" id="KW-0067">ATP-binding</keyword>
<dbReference type="Gene3D" id="1.25.40.10">
    <property type="entry name" value="Tetratricopeptide repeat domain"/>
    <property type="match status" value="1"/>
</dbReference>
<keyword evidence="1" id="KW-0547">Nucleotide-binding</keyword>
<reference evidence="5 6" key="1">
    <citation type="journal article" date="2019" name="Int. J. Syst. Evol. Microbiol.">
        <title>The Global Catalogue of Microorganisms (GCM) 10K type strain sequencing project: providing services to taxonomists for standard genome sequencing and annotation.</title>
        <authorList>
            <consortium name="The Broad Institute Genomics Platform"/>
            <consortium name="The Broad Institute Genome Sequencing Center for Infectious Disease"/>
            <person name="Wu L."/>
            <person name="Ma J."/>
        </authorList>
    </citation>
    <scope>NUCLEOTIDE SEQUENCE [LARGE SCALE GENOMIC DNA]</scope>
    <source>
        <strain evidence="5 6">JCM 15503</strain>
    </source>
</reference>
<evidence type="ECO:0000256" key="3">
    <source>
        <dbReference type="SAM" id="MobiDB-lite"/>
    </source>
</evidence>
<dbReference type="SUPFAM" id="SSF52540">
    <property type="entry name" value="P-loop containing nucleoside triphosphate hydrolases"/>
    <property type="match status" value="1"/>
</dbReference>
<accession>A0ABN1K5F9</accession>
<evidence type="ECO:0000256" key="2">
    <source>
        <dbReference type="ARBA" id="ARBA00022840"/>
    </source>
</evidence>
<dbReference type="InterPro" id="IPR027417">
    <property type="entry name" value="P-loop_NTPase"/>
</dbReference>
<dbReference type="SMART" id="SM00382">
    <property type="entry name" value="AAA"/>
    <property type="match status" value="1"/>
</dbReference>
<dbReference type="Pfam" id="PF13191">
    <property type="entry name" value="AAA_16"/>
    <property type="match status" value="1"/>
</dbReference>
<dbReference type="InterPro" id="IPR041664">
    <property type="entry name" value="AAA_16"/>
</dbReference>
<dbReference type="RefSeq" id="WP_231011933.1">
    <property type="nucleotide sequence ID" value="NZ_BAAAEW010000022.1"/>
</dbReference>
<feature type="region of interest" description="Disordered" evidence="3">
    <location>
        <begin position="433"/>
        <end position="452"/>
    </location>
</feature>
<feature type="domain" description="AAA+ ATPase" evidence="4">
    <location>
        <begin position="476"/>
        <end position="635"/>
    </location>
</feature>
<dbReference type="InterPro" id="IPR003593">
    <property type="entry name" value="AAA+_ATPase"/>
</dbReference>
<comment type="caution">
    <text evidence="5">The sequence shown here is derived from an EMBL/GenBank/DDBJ whole genome shotgun (WGS) entry which is preliminary data.</text>
</comment>
<evidence type="ECO:0000256" key="1">
    <source>
        <dbReference type="ARBA" id="ARBA00022741"/>
    </source>
</evidence>
<dbReference type="CDD" id="cd00009">
    <property type="entry name" value="AAA"/>
    <property type="match status" value="1"/>
</dbReference>
<feature type="compositionally biased region" description="Low complexity" evidence="3">
    <location>
        <begin position="433"/>
        <end position="445"/>
    </location>
</feature>
<dbReference type="PANTHER" id="PTHR16305">
    <property type="entry name" value="TESTICULAR SOLUBLE ADENYLYL CYCLASE"/>
    <property type="match status" value="1"/>
</dbReference>
<dbReference type="EMBL" id="BAAAEW010000022">
    <property type="protein sequence ID" value="GAA0755361.1"/>
    <property type="molecule type" value="Genomic_DNA"/>
</dbReference>
<gene>
    <name evidence="5" type="ORF">GCM10009107_32780</name>
</gene>
<dbReference type="PRINTS" id="PR00364">
    <property type="entry name" value="DISEASERSIST"/>
</dbReference>
<dbReference type="Proteomes" id="UP001500279">
    <property type="component" value="Unassembled WGS sequence"/>
</dbReference>